<dbReference type="InterPro" id="IPR010982">
    <property type="entry name" value="Lambda_DNA-bd_dom_sf"/>
</dbReference>
<dbReference type="InterPro" id="IPR001761">
    <property type="entry name" value="Peripla_BP/Lac1_sug-bd_dom"/>
</dbReference>
<dbReference type="CDD" id="cd01392">
    <property type="entry name" value="HTH_LacI"/>
    <property type="match status" value="1"/>
</dbReference>
<sequence length="368" mass="38943">MAADHQNHPAAPTITEVAAAAGVGRATVARTLGNYGSVSEATRAKVMRAAEKLGYQPNTLARSMTTGVTKTLGIVLADVANPFFSGVLKGISETAKSAGYDAIILSTDEKLELERDAIAVLLAKQVDGLVVASAAGRSDDVSHLSNAMDRGTPVVLIDRLVDKLETDSVVIDNREAARSAVASLIQHGHRRIAFAWGPVTLSPATDLKQMHSILDEALWSDGERLRGYLDALEEAGIPFDTALITHVLKNEGQATRAVSGMLALADPPTAIFTTETEATVGALHSLRAKNLRVLKDVSLIGFDDSPWAAVMEPPLTMIQQPMRQMGVVASQQLIARIDGDTSAPKKHVLPSQLVARSSDGPVRAARGN</sequence>
<proteinExistence type="predicted"/>
<dbReference type="Pfam" id="PF00356">
    <property type="entry name" value="LacI"/>
    <property type="match status" value="1"/>
</dbReference>
<organism evidence="6 7">
    <name type="scientific">Paenarthrobacter aurescens</name>
    <name type="common">Arthrobacter aurescens</name>
    <dbReference type="NCBI Taxonomy" id="43663"/>
    <lineage>
        <taxon>Bacteria</taxon>
        <taxon>Bacillati</taxon>
        <taxon>Actinomycetota</taxon>
        <taxon>Actinomycetes</taxon>
        <taxon>Micrococcales</taxon>
        <taxon>Micrococcaceae</taxon>
        <taxon>Paenarthrobacter</taxon>
    </lineage>
</organism>
<accession>A0A4Y3NGQ2</accession>
<dbReference type="GeneID" id="97299449"/>
<evidence type="ECO:0000256" key="1">
    <source>
        <dbReference type="ARBA" id="ARBA00022491"/>
    </source>
</evidence>
<keyword evidence="1" id="KW-0678">Repressor</keyword>
<keyword evidence="2" id="KW-0805">Transcription regulation</keyword>
<dbReference type="InterPro" id="IPR028082">
    <property type="entry name" value="Peripla_BP_I"/>
</dbReference>
<dbReference type="Pfam" id="PF00532">
    <property type="entry name" value="Peripla_BP_1"/>
    <property type="match status" value="1"/>
</dbReference>
<dbReference type="Gene3D" id="3.40.50.2300">
    <property type="match status" value="2"/>
</dbReference>
<name>A0A4Y3NGQ2_PAEAU</name>
<protein>
    <submittedName>
        <fullName evidence="6">LacI family transcriptional regulator</fullName>
    </submittedName>
</protein>
<dbReference type="Gene3D" id="1.10.260.40">
    <property type="entry name" value="lambda repressor-like DNA-binding domains"/>
    <property type="match status" value="1"/>
</dbReference>
<gene>
    <name evidence="6" type="ORF">AAU01_37650</name>
</gene>
<dbReference type="OrthoDB" id="37081at2"/>
<dbReference type="PANTHER" id="PTHR30146:SF148">
    <property type="entry name" value="HTH-TYPE TRANSCRIPTIONAL REPRESSOR PURR-RELATED"/>
    <property type="match status" value="1"/>
</dbReference>
<feature type="domain" description="HTH lacI-type" evidence="5">
    <location>
        <begin position="12"/>
        <end position="66"/>
    </location>
</feature>
<dbReference type="EMBL" id="BJMD01000032">
    <property type="protein sequence ID" value="GEB21010.1"/>
    <property type="molecule type" value="Genomic_DNA"/>
</dbReference>
<dbReference type="GO" id="GO:0000976">
    <property type="term" value="F:transcription cis-regulatory region binding"/>
    <property type="evidence" value="ECO:0007669"/>
    <property type="project" value="TreeGrafter"/>
</dbReference>
<evidence type="ECO:0000256" key="4">
    <source>
        <dbReference type="ARBA" id="ARBA00023163"/>
    </source>
</evidence>
<evidence type="ECO:0000313" key="6">
    <source>
        <dbReference type="EMBL" id="GEB21010.1"/>
    </source>
</evidence>
<keyword evidence="4" id="KW-0804">Transcription</keyword>
<dbReference type="GO" id="GO:0003700">
    <property type="term" value="F:DNA-binding transcription factor activity"/>
    <property type="evidence" value="ECO:0007669"/>
    <property type="project" value="TreeGrafter"/>
</dbReference>
<keyword evidence="7" id="KW-1185">Reference proteome</keyword>
<dbReference type="SMART" id="SM00354">
    <property type="entry name" value="HTH_LACI"/>
    <property type="match status" value="1"/>
</dbReference>
<evidence type="ECO:0000256" key="2">
    <source>
        <dbReference type="ARBA" id="ARBA00023015"/>
    </source>
</evidence>
<dbReference type="PANTHER" id="PTHR30146">
    <property type="entry name" value="LACI-RELATED TRANSCRIPTIONAL REPRESSOR"/>
    <property type="match status" value="1"/>
</dbReference>
<evidence type="ECO:0000259" key="5">
    <source>
        <dbReference type="PROSITE" id="PS50932"/>
    </source>
</evidence>
<evidence type="ECO:0000313" key="7">
    <source>
        <dbReference type="Proteomes" id="UP000317715"/>
    </source>
</evidence>
<dbReference type="CDD" id="cd06267">
    <property type="entry name" value="PBP1_LacI_sugar_binding-like"/>
    <property type="match status" value="1"/>
</dbReference>
<keyword evidence="3" id="KW-0238">DNA-binding</keyword>
<dbReference type="AlphaFoldDB" id="A0A4Y3NGQ2"/>
<dbReference type="SUPFAM" id="SSF47413">
    <property type="entry name" value="lambda repressor-like DNA-binding domains"/>
    <property type="match status" value="1"/>
</dbReference>
<reference evidence="6 7" key="1">
    <citation type="submission" date="2019-06" db="EMBL/GenBank/DDBJ databases">
        <title>Whole genome shotgun sequence of Paenarthrobacter aurescens NBRC 12136.</title>
        <authorList>
            <person name="Hosoyama A."/>
            <person name="Uohara A."/>
            <person name="Ohji S."/>
            <person name="Ichikawa N."/>
        </authorList>
    </citation>
    <scope>NUCLEOTIDE SEQUENCE [LARGE SCALE GENOMIC DNA]</scope>
    <source>
        <strain evidence="6 7">NBRC 12136</strain>
    </source>
</reference>
<dbReference type="SUPFAM" id="SSF53822">
    <property type="entry name" value="Periplasmic binding protein-like I"/>
    <property type="match status" value="1"/>
</dbReference>
<dbReference type="PROSITE" id="PS50932">
    <property type="entry name" value="HTH_LACI_2"/>
    <property type="match status" value="1"/>
</dbReference>
<dbReference type="Proteomes" id="UP000317715">
    <property type="component" value="Unassembled WGS sequence"/>
</dbReference>
<evidence type="ECO:0000256" key="3">
    <source>
        <dbReference type="ARBA" id="ARBA00023125"/>
    </source>
</evidence>
<comment type="caution">
    <text evidence="6">The sequence shown here is derived from an EMBL/GenBank/DDBJ whole genome shotgun (WGS) entry which is preliminary data.</text>
</comment>
<dbReference type="RefSeq" id="WP_141286276.1">
    <property type="nucleotide sequence ID" value="NZ_BAAAWK010000001.1"/>
</dbReference>
<dbReference type="InterPro" id="IPR000843">
    <property type="entry name" value="HTH_LacI"/>
</dbReference>